<dbReference type="AlphaFoldDB" id="I0WJQ5"/>
<feature type="chain" id="PRO_5003635532" evidence="2">
    <location>
        <begin position="25"/>
        <end position="593"/>
    </location>
</feature>
<dbReference type="Pfam" id="PF13584">
    <property type="entry name" value="BatD"/>
    <property type="match status" value="2"/>
</dbReference>
<dbReference type="OrthoDB" id="2079210at2"/>
<gene>
    <name evidence="3" type="ORF">W5A_01320</name>
</gene>
<protein>
    <submittedName>
        <fullName evidence="3">Aerotolerance protein BatD</fullName>
    </submittedName>
</protein>
<dbReference type="eggNOG" id="COG0457">
    <property type="taxonomic scope" value="Bacteria"/>
</dbReference>
<evidence type="ECO:0000313" key="4">
    <source>
        <dbReference type="Proteomes" id="UP000005938"/>
    </source>
</evidence>
<organism evidence="3 4">
    <name type="scientific">Imtechella halotolerans K1</name>
    <dbReference type="NCBI Taxonomy" id="946077"/>
    <lineage>
        <taxon>Bacteria</taxon>
        <taxon>Pseudomonadati</taxon>
        <taxon>Bacteroidota</taxon>
        <taxon>Flavobacteriia</taxon>
        <taxon>Flavobacteriales</taxon>
        <taxon>Flavobacteriaceae</taxon>
        <taxon>Imtechella</taxon>
    </lineage>
</organism>
<dbReference type="InterPro" id="IPR025738">
    <property type="entry name" value="BatD"/>
</dbReference>
<dbReference type="PANTHER" id="PTHR40940">
    <property type="entry name" value="PROTEIN BATD-RELATED"/>
    <property type="match status" value="1"/>
</dbReference>
<evidence type="ECO:0000313" key="3">
    <source>
        <dbReference type="EMBL" id="EID76621.1"/>
    </source>
</evidence>
<evidence type="ECO:0000256" key="2">
    <source>
        <dbReference type="SAM" id="SignalP"/>
    </source>
</evidence>
<evidence type="ECO:0000256" key="1">
    <source>
        <dbReference type="SAM" id="Phobius"/>
    </source>
</evidence>
<feature type="signal peptide" evidence="2">
    <location>
        <begin position="1"/>
        <end position="24"/>
    </location>
</feature>
<keyword evidence="1" id="KW-0472">Membrane</keyword>
<dbReference type="RefSeq" id="WP_008236606.1">
    <property type="nucleotide sequence ID" value="NZ_AJJU01000002.1"/>
</dbReference>
<name>I0WJQ5_9FLAO</name>
<keyword evidence="4" id="KW-1185">Reference proteome</keyword>
<feature type="transmembrane region" description="Helical" evidence="1">
    <location>
        <begin position="453"/>
        <end position="471"/>
    </location>
</feature>
<dbReference type="Proteomes" id="UP000005938">
    <property type="component" value="Unassembled WGS sequence"/>
</dbReference>
<keyword evidence="2" id="KW-0732">Signal</keyword>
<dbReference type="PATRIC" id="fig|946077.3.peg.270"/>
<proteinExistence type="predicted"/>
<dbReference type="EMBL" id="AJJU01000002">
    <property type="protein sequence ID" value="EID76621.1"/>
    <property type="molecule type" value="Genomic_DNA"/>
</dbReference>
<sequence>MFKIAPLHSVIRLFFLMLSFTVMAQGDVLFEAKVSKNKLGVNERLRIDFIMNQDGDNFLPPKFEGFRVVMGPNQSVSQQWVNGKRTFSKTYSYFLQPTAKGKFVIRQATIDIDGTIYKTTPIAIEVTAAVDKPSDEKTADDIADESLHLVAEVSNASPYLNEAISVVYKLFISPTISISDIRHIDKPTYVNFWNQDIPVQRLQAENGSFNGKPYRYVVLKRMVLYPQKTGKLTIEPLSIGVFVDVPTNRVDFFGQRIYTQVEKVVSAGSRTIQVKELPQEGKPSNFTGAVGNFDFKVTTTRTDLKASESLQAKVEVSGNGNLKLFELPKLQLPTSLEVYDPEFKESINTTLVGMQGRVSDNYTVVPQNRGKYPIPSISFSYFNPQTRKYHTVQSDEIVLNVYEGPEAITTTPSTTTGGVKQSVLGGENQFRFLKLKPGLIPVSSYTFFGTMEFYMWWLLPILFIPFVMLVWKKKQAIDSDVQGNKIRAASKLAKKYLGAAKKKLGHKETFYEALERALHNYLKARLHIETSEFSKEKIIALLQEKGVKVDNVNEFTSLLASCEQARYAPASQTAMEHDYERAVDVISLIDKQL</sequence>
<comment type="caution">
    <text evidence="3">The sequence shown here is derived from an EMBL/GenBank/DDBJ whole genome shotgun (WGS) entry which is preliminary data.</text>
</comment>
<keyword evidence="1" id="KW-1133">Transmembrane helix</keyword>
<accession>I0WJQ5</accession>
<dbReference type="STRING" id="946077.W5A_01320"/>
<reference evidence="3 4" key="1">
    <citation type="journal article" date="2012" name="J. Bacteriol.">
        <title>Genome Sequence of the Halotolerant Bacterium Imtechella halotolerans K1T.</title>
        <authorList>
            <person name="Kumar S."/>
            <person name="Vikram S."/>
            <person name="Subramanian S."/>
            <person name="Raghava G.P."/>
            <person name="Pinnaka A.K."/>
        </authorList>
    </citation>
    <scope>NUCLEOTIDE SEQUENCE [LARGE SCALE GENOMIC DNA]</scope>
    <source>
        <strain evidence="3 4">K1</strain>
    </source>
</reference>
<dbReference type="PANTHER" id="PTHR40940:SF2">
    <property type="entry name" value="BATD"/>
    <property type="match status" value="1"/>
</dbReference>
<keyword evidence="1" id="KW-0812">Transmembrane</keyword>